<comment type="caution">
    <text evidence="2">The sequence shown here is derived from an EMBL/GenBank/DDBJ whole genome shotgun (WGS) entry which is preliminary data.</text>
</comment>
<keyword evidence="3" id="KW-1185">Reference proteome</keyword>
<feature type="transmembrane region" description="Helical" evidence="1">
    <location>
        <begin position="406"/>
        <end position="426"/>
    </location>
</feature>
<sequence>EPVGRRERAVLLAVLIGLFAASVASHQLTPFVMLGVLTVLVLARRSTLRGLPLLCCVMLAVWVGFLAEPYWSGHFDELFGGLGSLGGNLDSSVSGRIQGGSSTHKLVLYARVALAAGVLAFAGYGWLRRRRAGLSDVSLLVLTAVPFLAFGMQSYGGEVALRVFLFALPGACVLAALAVFPRSGGGRGALGPAAALLAGLVLIFGFLVARWGNEPFERVRPGEVAAMDYVYAHDEPTAQVLWPSSDPVNSVTPAMPWGARDMERVNYRATQAPRDPVLVDGLVEALRDAGPNGYLMINRGQAVALQLDSGYAPTWEQRLLRALDARPELRRAVSNADATVYELADRPEGRAPKPDPGPIGPMITWTPMSVVGGLAAVALLALLSARELVRVAMRPGVRQLRWLQGSFWFSLPLLAVVLAALIHRLWTMS</sequence>
<feature type="transmembrane region" description="Helical" evidence="1">
    <location>
        <begin position="50"/>
        <end position="71"/>
    </location>
</feature>
<keyword evidence="1" id="KW-1133">Transmembrane helix</keyword>
<accession>A0ABR5JDK1</accession>
<organism evidence="2 3">
    <name type="scientific">Streptomyces varsoviensis</name>
    <dbReference type="NCBI Taxonomy" id="67373"/>
    <lineage>
        <taxon>Bacteria</taxon>
        <taxon>Bacillati</taxon>
        <taxon>Actinomycetota</taxon>
        <taxon>Actinomycetes</taxon>
        <taxon>Kitasatosporales</taxon>
        <taxon>Streptomycetaceae</taxon>
        <taxon>Streptomyces</taxon>
    </lineage>
</organism>
<dbReference type="EMBL" id="LGUT01000285">
    <property type="protein sequence ID" value="KOG91393.1"/>
    <property type="molecule type" value="Genomic_DNA"/>
</dbReference>
<reference evidence="2 3" key="1">
    <citation type="submission" date="2015-07" db="EMBL/GenBank/DDBJ databases">
        <authorList>
            <person name="Ju K.-S."/>
            <person name="Doroghazi J.R."/>
            <person name="Metcalf W.W."/>
        </authorList>
    </citation>
    <scope>NUCLEOTIDE SEQUENCE [LARGE SCALE GENOMIC DNA]</scope>
    <source>
        <strain evidence="2 3">NRRL B-3589</strain>
    </source>
</reference>
<evidence type="ECO:0000313" key="2">
    <source>
        <dbReference type="EMBL" id="KOG91393.1"/>
    </source>
</evidence>
<feature type="non-terminal residue" evidence="2">
    <location>
        <position position="1"/>
    </location>
</feature>
<evidence type="ECO:0000313" key="3">
    <source>
        <dbReference type="Proteomes" id="UP000037020"/>
    </source>
</evidence>
<feature type="transmembrane region" description="Helical" evidence="1">
    <location>
        <begin position="12"/>
        <end position="43"/>
    </location>
</feature>
<proteinExistence type="predicted"/>
<keyword evidence="1" id="KW-0472">Membrane</keyword>
<feature type="transmembrane region" description="Helical" evidence="1">
    <location>
        <begin position="134"/>
        <end position="153"/>
    </location>
</feature>
<feature type="transmembrane region" description="Helical" evidence="1">
    <location>
        <begin position="108"/>
        <end position="127"/>
    </location>
</feature>
<name>A0ABR5JDK1_9ACTN</name>
<gene>
    <name evidence="2" type="ORF">ADK38_03470</name>
</gene>
<keyword evidence="1" id="KW-0812">Transmembrane</keyword>
<protein>
    <submittedName>
        <fullName evidence="2">Membrane protein</fullName>
    </submittedName>
</protein>
<feature type="transmembrane region" description="Helical" evidence="1">
    <location>
        <begin position="159"/>
        <end position="180"/>
    </location>
</feature>
<feature type="transmembrane region" description="Helical" evidence="1">
    <location>
        <begin position="362"/>
        <end position="385"/>
    </location>
</feature>
<feature type="transmembrane region" description="Helical" evidence="1">
    <location>
        <begin position="192"/>
        <end position="212"/>
    </location>
</feature>
<dbReference type="Proteomes" id="UP000037020">
    <property type="component" value="Unassembled WGS sequence"/>
</dbReference>
<evidence type="ECO:0000256" key="1">
    <source>
        <dbReference type="SAM" id="Phobius"/>
    </source>
</evidence>